<dbReference type="KEGG" id="chiz:HQ393_04945"/>
<organism evidence="2 3">
    <name type="scientific">Chitinibacter bivalviorum</name>
    <dbReference type="NCBI Taxonomy" id="2739434"/>
    <lineage>
        <taxon>Bacteria</taxon>
        <taxon>Pseudomonadati</taxon>
        <taxon>Pseudomonadota</taxon>
        <taxon>Betaproteobacteria</taxon>
        <taxon>Neisseriales</taxon>
        <taxon>Chitinibacteraceae</taxon>
        <taxon>Chitinibacter</taxon>
    </lineage>
</organism>
<dbReference type="EMBL" id="CP058627">
    <property type="protein sequence ID" value="QLG87653.1"/>
    <property type="molecule type" value="Genomic_DNA"/>
</dbReference>
<name>A0A7H9BG18_9NEIS</name>
<proteinExistence type="predicted"/>
<dbReference type="Proteomes" id="UP000509597">
    <property type="component" value="Chromosome"/>
</dbReference>
<feature type="region of interest" description="Disordered" evidence="1">
    <location>
        <begin position="1"/>
        <end position="40"/>
    </location>
</feature>
<evidence type="ECO:0000256" key="1">
    <source>
        <dbReference type="SAM" id="MobiDB-lite"/>
    </source>
</evidence>
<feature type="compositionally biased region" description="Low complexity" evidence="1">
    <location>
        <begin position="15"/>
        <end position="33"/>
    </location>
</feature>
<dbReference type="AlphaFoldDB" id="A0A7H9BG18"/>
<evidence type="ECO:0000313" key="2">
    <source>
        <dbReference type="EMBL" id="QLG87653.1"/>
    </source>
</evidence>
<reference evidence="2 3" key="1">
    <citation type="submission" date="2020-07" db="EMBL/GenBank/DDBJ databases">
        <title>Complete genome sequence of Chitinibacter sp. 2T18.</title>
        <authorList>
            <person name="Bae J.-W."/>
            <person name="Choi J.-W."/>
        </authorList>
    </citation>
    <scope>NUCLEOTIDE SEQUENCE [LARGE SCALE GENOMIC DNA]</scope>
    <source>
        <strain evidence="2 3">2T18</strain>
    </source>
</reference>
<keyword evidence="3" id="KW-1185">Reference proteome</keyword>
<dbReference type="RefSeq" id="WP_179357734.1">
    <property type="nucleotide sequence ID" value="NZ_CP058627.1"/>
</dbReference>
<accession>A0A7H9BG18</accession>
<sequence length="107" mass="10892">MADAKNTQRRQSTPPNGDADGANGTADTGTTPNIDAANAGLGGELTLDDAVSAANELIASGKLVTQIHGPLGELAENAHQMLDVGSAYLFAADAWKLITSDGEETLL</sequence>
<gene>
    <name evidence="2" type="ORF">HQ393_04945</name>
</gene>
<protein>
    <submittedName>
        <fullName evidence="2">Uncharacterized protein</fullName>
    </submittedName>
</protein>
<evidence type="ECO:0000313" key="3">
    <source>
        <dbReference type="Proteomes" id="UP000509597"/>
    </source>
</evidence>